<organism evidence="4">
    <name type="scientific">Hydatigena taeniaeformis</name>
    <name type="common">Feline tapeworm</name>
    <name type="synonym">Taenia taeniaeformis</name>
    <dbReference type="NCBI Taxonomy" id="6205"/>
    <lineage>
        <taxon>Eukaryota</taxon>
        <taxon>Metazoa</taxon>
        <taxon>Spiralia</taxon>
        <taxon>Lophotrochozoa</taxon>
        <taxon>Platyhelminthes</taxon>
        <taxon>Cestoda</taxon>
        <taxon>Eucestoda</taxon>
        <taxon>Cyclophyllidea</taxon>
        <taxon>Taeniidae</taxon>
        <taxon>Hydatigera</taxon>
    </lineage>
</organism>
<dbReference type="AlphaFoldDB" id="A0A0R3WLU7"/>
<gene>
    <name evidence="2" type="ORF">TTAC_LOCUS1722</name>
</gene>
<dbReference type="Proteomes" id="UP000274429">
    <property type="component" value="Unassembled WGS sequence"/>
</dbReference>
<reference evidence="2 3" key="2">
    <citation type="submission" date="2018-11" db="EMBL/GenBank/DDBJ databases">
        <authorList>
            <consortium name="Pathogen Informatics"/>
        </authorList>
    </citation>
    <scope>NUCLEOTIDE SEQUENCE [LARGE SCALE GENOMIC DNA]</scope>
</reference>
<evidence type="ECO:0000256" key="1">
    <source>
        <dbReference type="SAM" id="MobiDB-lite"/>
    </source>
</evidence>
<evidence type="ECO:0000313" key="2">
    <source>
        <dbReference type="EMBL" id="VDM18441.1"/>
    </source>
</evidence>
<reference evidence="4" key="1">
    <citation type="submission" date="2017-02" db="UniProtKB">
        <authorList>
            <consortium name="WormBaseParasite"/>
        </authorList>
    </citation>
    <scope>IDENTIFICATION</scope>
</reference>
<dbReference type="STRING" id="6205.A0A0R3WLU7"/>
<keyword evidence="3" id="KW-1185">Reference proteome</keyword>
<feature type="region of interest" description="Disordered" evidence="1">
    <location>
        <begin position="100"/>
        <end position="120"/>
    </location>
</feature>
<dbReference type="OrthoDB" id="6261200at2759"/>
<dbReference type="EMBL" id="UYWX01000467">
    <property type="protein sequence ID" value="VDM18441.1"/>
    <property type="molecule type" value="Genomic_DNA"/>
</dbReference>
<name>A0A0R3WLU7_HYDTA</name>
<sequence length="568" mass="63775">MILTHIASFSRTTHKIVWKAQNGQIGSGLDSDLYLQPVFDKRCSRRPLRLESTLHDDIAFVNETFDTLIEDLRGLATKYSIESFLPPNLRIEATGTDDYQVPSKSDSFSDSEGLQETTFPKTQNQRCEDIGITDFEACLNRLKEELAWLQDNDLYIPIIDTPSNYISKLDGQFWLSPGTSGPIRMCSKWVKKKSQELAKLDTALKAHERRSAQLCAISEKVSSSLEDMEARRQLHEAADELHACMDAARGMIDRRRTRLSDWLSTCTAIEAAMLMDSDGEEVDKEGEQVLPQWIATIRKRLEKSSPNFDSPSCQKELEQLRSEFSPTGNGTGQILRVVEEAFENYQSDARLPLQSTHRNCGTPQLEASVVKDIEKSLTEWKLVCRLLRIDQAGKIIPPTSHAHQASMSFPDPNLEASVRKLAFWLDTVSGYLNSTVACLGGDFNQNAVIAHIKNRVGDRTSYTVRSLYPAVIQIQLQQYAIELDARKPQLDKLAIETERLGEELRTTYNTSAGQLSAMGKSSHSSSPPCSTSFTLLHFYIFRFHLSYFFLSPSPPCEAPTPGLTCSSI</sequence>
<evidence type="ECO:0000313" key="4">
    <source>
        <dbReference type="WBParaSite" id="TTAC_0000173501-mRNA-1"/>
    </source>
</evidence>
<accession>A0A0R3WLU7</accession>
<feature type="compositionally biased region" description="Polar residues" evidence="1">
    <location>
        <begin position="102"/>
        <end position="120"/>
    </location>
</feature>
<protein>
    <submittedName>
        <fullName evidence="4">GAR domain-containing protein</fullName>
    </submittedName>
</protein>
<evidence type="ECO:0000313" key="3">
    <source>
        <dbReference type="Proteomes" id="UP000274429"/>
    </source>
</evidence>
<proteinExistence type="predicted"/>
<dbReference type="WBParaSite" id="TTAC_0000173501-mRNA-1">
    <property type="protein sequence ID" value="TTAC_0000173501-mRNA-1"/>
    <property type="gene ID" value="TTAC_0000173501"/>
</dbReference>